<organism evidence="1 2">
    <name type="scientific">Candidatus Scalindua arabica</name>
    <dbReference type="NCBI Taxonomy" id="1127984"/>
    <lineage>
        <taxon>Bacteria</taxon>
        <taxon>Pseudomonadati</taxon>
        <taxon>Planctomycetota</taxon>
        <taxon>Candidatus Brocadiia</taxon>
        <taxon>Candidatus Brocadiales</taxon>
        <taxon>Candidatus Scalinduaceae</taxon>
        <taxon>Candidatus Scalindua</taxon>
    </lineage>
</organism>
<protein>
    <submittedName>
        <fullName evidence="1">Uncharacterized protein</fullName>
    </submittedName>
</protein>
<gene>
    <name evidence="1" type="ORF">MAG551_02588</name>
</gene>
<dbReference type="EMBL" id="JAANXD010000097">
    <property type="protein sequence ID" value="MBS1259516.1"/>
    <property type="molecule type" value="Genomic_DNA"/>
</dbReference>
<evidence type="ECO:0000313" key="2">
    <source>
        <dbReference type="Proteomes" id="UP000722750"/>
    </source>
</evidence>
<accession>A0A942A3W6</accession>
<evidence type="ECO:0000313" key="1">
    <source>
        <dbReference type="EMBL" id="MBS1259516.1"/>
    </source>
</evidence>
<comment type="caution">
    <text evidence="1">The sequence shown here is derived from an EMBL/GenBank/DDBJ whole genome shotgun (WGS) entry which is preliminary data.</text>
</comment>
<dbReference type="Proteomes" id="UP000722750">
    <property type="component" value="Unassembled WGS sequence"/>
</dbReference>
<name>A0A942A3W6_9BACT</name>
<reference evidence="1" key="1">
    <citation type="journal article" date="2021" name="ISME J.">
        <title>Fine-scale metabolic discontinuity in a stratified prokaryote microbiome of a Red Sea deep halocline.</title>
        <authorList>
            <person name="Michoud G."/>
            <person name="Ngugi D.K."/>
            <person name="Barozzi A."/>
            <person name="Merlino G."/>
            <person name="Calleja M.L."/>
            <person name="Delgado-Huertas A."/>
            <person name="Moran X.A.G."/>
            <person name="Daffonchio D."/>
        </authorList>
    </citation>
    <scope>NUCLEOTIDE SEQUENCE</scope>
    <source>
        <strain evidence="1">SuakinDeep_MAG55_1</strain>
    </source>
</reference>
<proteinExistence type="predicted"/>
<sequence length="82" mass="9120">MGWINKEQARQMLEDESLVDEIVAAVVSDKKVLQELAEDVADELEDILEDDPTFRGKVIEVASADPAFKKSVTEELIAQMAD</sequence>
<dbReference type="AlphaFoldDB" id="A0A942A3W6"/>